<evidence type="ECO:0000313" key="3">
    <source>
        <dbReference type="EMBL" id="MFC3120096.1"/>
    </source>
</evidence>
<comment type="caution">
    <text evidence="3">The sequence shown here is derived from an EMBL/GenBank/DDBJ whole genome shotgun (WGS) entry which is preliminary data.</text>
</comment>
<dbReference type="RefSeq" id="WP_376918239.1">
    <property type="nucleotide sequence ID" value="NZ_JBHRSW010000004.1"/>
</dbReference>
<evidence type="ECO:0000313" key="4">
    <source>
        <dbReference type="Proteomes" id="UP001595478"/>
    </source>
</evidence>
<name>A0ABV7FLE2_9ALTE</name>
<keyword evidence="1" id="KW-0472">Membrane</keyword>
<dbReference type="Pfam" id="PF11893">
    <property type="entry name" value="DUF3413"/>
    <property type="match status" value="1"/>
</dbReference>
<reference evidence="4" key="1">
    <citation type="journal article" date="2019" name="Int. J. Syst. Evol. Microbiol.">
        <title>The Global Catalogue of Microorganisms (GCM) 10K type strain sequencing project: providing services to taxonomists for standard genome sequencing and annotation.</title>
        <authorList>
            <consortium name="The Broad Institute Genomics Platform"/>
            <consortium name="The Broad Institute Genome Sequencing Center for Infectious Disease"/>
            <person name="Wu L."/>
            <person name="Ma J."/>
        </authorList>
    </citation>
    <scope>NUCLEOTIDE SEQUENCE [LARGE SCALE GENOMIC DNA]</scope>
    <source>
        <strain evidence="4">KCTC 52473</strain>
    </source>
</reference>
<evidence type="ECO:0000259" key="2">
    <source>
        <dbReference type="Pfam" id="PF11893"/>
    </source>
</evidence>
<dbReference type="EMBL" id="JBHRSW010000004">
    <property type="protein sequence ID" value="MFC3120096.1"/>
    <property type="molecule type" value="Genomic_DNA"/>
</dbReference>
<evidence type="ECO:0000256" key="1">
    <source>
        <dbReference type="SAM" id="Phobius"/>
    </source>
</evidence>
<gene>
    <name evidence="3" type="ORF">ACFOHL_00510</name>
</gene>
<feature type="transmembrane region" description="Helical" evidence="1">
    <location>
        <begin position="85"/>
        <end position="108"/>
    </location>
</feature>
<keyword evidence="1" id="KW-0812">Transmembrane</keyword>
<protein>
    <submittedName>
        <fullName evidence="3">DUF3413 domain-containing protein</fullName>
    </submittedName>
</protein>
<accession>A0ABV7FLE2</accession>
<dbReference type="Proteomes" id="UP001595478">
    <property type="component" value="Unassembled WGS sequence"/>
</dbReference>
<keyword evidence="4" id="KW-1185">Reference proteome</keyword>
<keyword evidence="1" id="KW-1133">Transmembrane helix</keyword>
<sequence length="507" mass="57145">MIYTETPRRKQINANVSWGHWFAFANIFIAIGIASIYLFSTPIADTPISFLYLITTWLGHTSFITFLCFVIIILPLCYQLTNTRILRAVASTVSAIGLALLAFDALIYNKTGFHISFSSAALIRSETQVQASAFGWLQWFYLILLFVIWLMLQLVIANAINHRLTRLKNIKYTQYITAFLVVCFVSSHGIHVWADARLYTPVLKQDNMFPLSYPATAKTLMARYGLLDLEMRQQQAELQYQVGSGFVYPPQPVYCSVNSGVKVIVLASLESAEYAALSKIESNQYHLVTHEDNSDAFLRKLTYGIPNNMAELSSVPPVMTDLLDAFNVPNQVYLHSPDIDGKGLHIQDDFNNFIADIEKSDSGLFIGLLNANELKTIDLSRYASDSNLLVIAKQDSQAHFMLYSNFTDTSQASSNEDIAPTVLRQFGCLADVNRYSTGQALQSPTRNWIVSTNDENLVILHYPRLSEVSRDGSYKVVDVVEQKELLTDIDTNMLSRSIRHLETFTQK</sequence>
<proteinExistence type="predicted"/>
<feature type="domain" description="Inner membrane protein YejM N-terminal" evidence="2">
    <location>
        <begin position="7"/>
        <end position="255"/>
    </location>
</feature>
<feature type="transmembrane region" description="Helical" evidence="1">
    <location>
        <begin position="172"/>
        <end position="194"/>
    </location>
</feature>
<dbReference type="InterPro" id="IPR024588">
    <property type="entry name" value="YejM_N"/>
</dbReference>
<feature type="transmembrane region" description="Helical" evidence="1">
    <location>
        <begin position="139"/>
        <end position="160"/>
    </location>
</feature>
<feature type="transmembrane region" description="Helical" evidence="1">
    <location>
        <begin position="51"/>
        <end position="78"/>
    </location>
</feature>
<organism evidence="3 4">
    <name type="scientific">Agaribacter flavus</name>
    <dbReference type="NCBI Taxonomy" id="1902781"/>
    <lineage>
        <taxon>Bacteria</taxon>
        <taxon>Pseudomonadati</taxon>
        <taxon>Pseudomonadota</taxon>
        <taxon>Gammaproteobacteria</taxon>
        <taxon>Alteromonadales</taxon>
        <taxon>Alteromonadaceae</taxon>
        <taxon>Agaribacter</taxon>
    </lineage>
</organism>
<feature type="transmembrane region" description="Helical" evidence="1">
    <location>
        <begin position="21"/>
        <end position="39"/>
    </location>
</feature>